<dbReference type="InterPro" id="IPR051118">
    <property type="entry name" value="LST-2"/>
</dbReference>
<dbReference type="PANTHER" id="PTHR46465:SF2">
    <property type="entry name" value="LATERAL SIGNALING TARGET PROTEIN 2 HOMOLOG"/>
    <property type="match status" value="1"/>
</dbReference>
<feature type="compositionally biased region" description="Low complexity" evidence="5">
    <location>
        <begin position="78"/>
        <end position="154"/>
    </location>
</feature>
<evidence type="ECO:0000256" key="4">
    <source>
        <dbReference type="PROSITE-ProRule" id="PRU00091"/>
    </source>
</evidence>
<dbReference type="InterPro" id="IPR017455">
    <property type="entry name" value="Znf_FYVE-rel"/>
</dbReference>
<evidence type="ECO:0000259" key="6">
    <source>
        <dbReference type="PROSITE" id="PS50178"/>
    </source>
</evidence>
<dbReference type="PANTHER" id="PTHR46465">
    <property type="entry name" value="LATERAL SIGNALING TARGET PROTEIN 2 HOMOLOG"/>
    <property type="match status" value="1"/>
</dbReference>
<dbReference type="Pfam" id="PF01363">
    <property type="entry name" value="FYVE"/>
    <property type="match status" value="1"/>
</dbReference>
<protein>
    <recommendedName>
        <fullName evidence="6">FYVE-type domain-containing protein</fullName>
    </recommendedName>
</protein>
<dbReference type="OMA" id="HSSQERM"/>
<dbReference type="PhylomeDB" id="A0A0D2VY58"/>
<organism evidence="7 8">
    <name type="scientific">Capsaspora owczarzaki (strain ATCC 30864)</name>
    <dbReference type="NCBI Taxonomy" id="595528"/>
    <lineage>
        <taxon>Eukaryota</taxon>
        <taxon>Filasterea</taxon>
        <taxon>Capsaspora</taxon>
    </lineage>
</organism>
<dbReference type="SMART" id="SM00064">
    <property type="entry name" value="FYVE"/>
    <property type="match status" value="1"/>
</dbReference>
<dbReference type="PROSITE" id="PS50178">
    <property type="entry name" value="ZF_FYVE"/>
    <property type="match status" value="1"/>
</dbReference>
<dbReference type="InterPro" id="IPR013083">
    <property type="entry name" value="Znf_RING/FYVE/PHD"/>
</dbReference>
<proteinExistence type="predicted"/>
<keyword evidence="2 4" id="KW-0863">Zinc-finger</keyword>
<dbReference type="GO" id="GO:0031901">
    <property type="term" value="C:early endosome membrane"/>
    <property type="evidence" value="ECO:0007669"/>
    <property type="project" value="TreeGrafter"/>
</dbReference>
<keyword evidence="1" id="KW-0479">Metal-binding</keyword>
<accession>A0A0D2VY58</accession>
<evidence type="ECO:0000256" key="3">
    <source>
        <dbReference type="ARBA" id="ARBA00022833"/>
    </source>
</evidence>
<dbReference type="Gene3D" id="3.30.40.10">
    <property type="entry name" value="Zinc/RING finger domain, C3HC4 (zinc finger)"/>
    <property type="match status" value="1"/>
</dbReference>
<dbReference type="InterPro" id="IPR011011">
    <property type="entry name" value="Znf_FYVE_PHD"/>
</dbReference>
<evidence type="ECO:0000256" key="1">
    <source>
        <dbReference type="ARBA" id="ARBA00022723"/>
    </source>
</evidence>
<dbReference type="OrthoDB" id="20035at2759"/>
<dbReference type="eggNOG" id="KOG1819">
    <property type="taxonomic scope" value="Eukaryota"/>
</dbReference>
<keyword evidence="8" id="KW-1185">Reference proteome</keyword>
<dbReference type="SUPFAM" id="SSF57903">
    <property type="entry name" value="FYVE/PHD zinc finger"/>
    <property type="match status" value="1"/>
</dbReference>
<dbReference type="EMBL" id="KE346371">
    <property type="protein sequence ID" value="KJE96602.1"/>
    <property type="molecule type" value="Genomic_DNA"/>
</dbReference>
<name>A0A0D2VY58_CAPO3</name>
<dbReference type="Proteomes" id="UP000008743">
    <property type="component" value="Unassembled WGS sequence"/>
</dbReference>
<dbReference type="InParanoid" id="A0A0D2VY58"/>
<feature type="compositionally biased region" description="Low complexity" evidence="5">
    <location>
        <begin position="21"/>
        <end position="71"/>
    </location>
</feature>
<keyword evidence="3" id="KW-0862">Zinc</keyword>
<feature type="region of interest" description="Disordered" evidence="5">
    <location>
        <begin position="1"/>
        <end position="154"/>
    </location>
</feature>
<evidence type="ECO:0000256" key="2">
    <source>
        <dbReference type="ARBA" id="ARBA00022771"/>
    </source>
</evidence>
<evidence type="ECO:0000313" key="7">
    <source>
        <dbReference type="EMBL" id="KJE96602.1"/>
    </source>
</evidence>
<evidence type="ECO:0000256" key="5">
    <source>
        <dbReference type="SAM" id="MobiDB-lite"/>
    </source>
</evidence>
<gene>
    <name evidence="7" type="ORF">CAOG_009016</name>
</gene>
<sequence>MSGGGRGQGAAPDVCPPTSPSVPSSLRTLTTAAPVAPSPSLASSSSLTASYTSSMNASGRVVAASSAVVGPVTGGGRSSVRSTTPTRTASPPATAAGPSSAALSSSTLPRSAPSSTASSRPSQGRLAAGTVGVAGSSPASSPSSSSSSTSGSSSSLAAPLQSLKALFFKPKRAADSRPLAAFFKADQQLKKLVRELDAFDGSVDAETCVLMVQKLRTSQQTLLNIINAMVDECTAQLRTSASRVEEPPLRSNRGYRVKFPEDVQEDLNQGYYAPLWFNAECLEAGAIMATHEDASEELRQPARLLVNSIKRLRNSIVQYGASSPSSYDRAPGISYHPAENGVITQESIDDYDSALMFAIPRLAVVHGILGRNGGLVHVAAYGRGRGGSSASSQQLAIGAAPTPAKLPQDNPSSSLFDFTAPAQMPFLFRTYFTDLEALSQRVLATPMPVLWAACKLLCQDVVDDALDDSGAAESAESASLPGVAQELFTQIAGVADKLQSDANAVHFRAILKTVFKLHEVAPTVPQAPSKPSALAAATSTLASSATAAAPPSPEPEQQYEGRIRSASLLSQRLDHVQAPPVWVSNESSTSCTLCQEPFTMFRRRHHCRNCGSLFCGQCSSNTVHLPQFGFQAAVRVCVTCYSHCSNSQ</sequence>
<dbReference type="GO" id="GO:0008270">
    <property type="term" value="F:zinc ion binding"/>
    <property type="evidence" value="ECO:0007669"/>
    <property type="project" value="UniProtKB-KW"/>
</dbReference>
<feature type="domain" description="FYVE-type" evidence="6">
    <location>
        <begin position="585"/>
        <end position="645"/>
    </location>
</feature>
<dbReference type="AlphaFoldDB" id="A0A0D2VY58"/>
<evidence type="ECO:0000313" key="8">
    <source>
        <dbReference type="Proteomes" id="UP000008743"/>
    </source>
</evidence>
<reference evidence="8" key="1">
    <citation type="submission" date="2011-02" db="EMBL/GenBank/DDBJ databases">
        <title>The Genome Sequence of Capsaspora owczarzaki ATCC 30864.</title>
        <authorList>
            <person name="Russ C."/>
            <person name="Cuomo C."/>
            <person name="Burger G."/>
            <person name="Gray M.W."/>
            <person name="Holland P.W.H."/>
            <person name="King N."/>
            <person name="Lang F.B.F."/>
            <person name="Roger A.J."/>
            <person name="Ruiz-Trillo I."/>
            <person name="Young S.K."/>
            <person name="Zeng Q."/>
            <person name="Gargeya S."/>
            <person name="Alvarado L."/>
            <person name="Berlin A."/>
            <person name="Chapman S.B."/>
            <person name="Chen Z."/>
            <person name="Freedman E."/>
            <person name="Gellesch M."/>
            <person name="Goldberg J."/>
            <person name="Griggs A."/>
            <person name="Gujja S."/>
            <person name="Heilman E."/>
            <person name="Heiman D."/>
            <person name="Howarth C."/>
            <person name="Mehta T."/>
            <person name="Neiman D."/>
            <person name="Pearson M."/>
            <person name="Roberts A."/>
            <person name="Saif S."/>
            <person name="Shea T."/>
            <person name="Shenoy N."/>
            <person name="Sisk P."/>
            <person name="Stolte C."/>
            <person name="Sykes S."/>
            <person name="White J."/>
            <person name="Yandava C."/>
            <person name="Haas B."/>
            <person name="Nusbaum C."/>
            <person name="Birren B."/>
        </authorList>
    </citation>
    <scope>NUCLEOTIDE SEQUENCE</scope>
    <source>
        <strain evidence="8">ATCC 30864</strain>
    </source>
</reference>
<dbReference type="InterPro" id="IPR000306">
    <property type="entry name" value="Znf_FYVE"/>
</dbReference>